<evidence type="ECO:0000256" key="6">
    <source>
        <dbReference type="ARBA" id="ARBA00048488"/>
    </source>
</evidence>
<sequence>MKRFILMFVLLFQLTSCNGQTKTTSKSEPAVGAKSELPKTDAEWQKVLTPEQYEVLREKGTERPFTGVYVDHFEKGHYACAACGNVLFTSDSKFKSDCGWPSFDQAIKGSVKYTQDNSFGMVRTEVTCAKCDGHLGHVFDDGPTETTGKRFCTNSISITFVPEKKQR</sequence>
<dbReference type="InterPro" id="IPR028427">
    <property type="entry name" value="Met_Sox_Rdtase_MsrB"/>
</dbReference>
<dbReference type="RefSeq" id="WP_094487012.1">
    <property type="nucleotide sequence ID" value="NZ_NOXX01000214.1"/>
</dbReference>
<gene>
    <name evidence="8" type="primary">msrB</name>
    <name evidence="8" type="ORF">CHX27_11980</name>
</gene>
<comment type="catalytic activity">
    <reaction evidence="6">
        <text>L-methionyl-[protein] + [thioredoxin]-disulfide + H2O = L-methionyl-(R)-S-oxide-[protein] + [thioredoxin]-dithiol</text>
        <dbReference type="Rhea" id="RHEA:24164"/>
        <dbReference type="Rhea" id="RHEA-COMP:10698"/>
        <dbReference type="Rhea" id="RHEA-COMP:10700"/>
        <dbReference type="Rhea" id="RHEA-COMP:12313"/>
        <dbReference type="Rhea" id="RHEA-COMP:12314"/>
        <dbReference type="ChEBI" id="CHEBI:15377"/>
        <dbReference type="ChEBI" id="CHEBI:16044"/>
        <dbReference type="ChEBI" id="CHEBI:29950"/>
        <dbReference type="ChEBI" id="CHEBI:45764"/>
        <dbReference type="ChEBI" id="CHEBI:50058"/>
        <dbReference type="EC" id="1.8.4.12"/>
    </reaction>
</comment>
<comment type="caution">
    <text evidence="8">The sequence shown here is derived from an EMBL/GenBank/DDBJ whole genome shotgun (WGS) entry which is preliminary data.</text>
</comment>
<dbReference type="GO" id="GO:0030091">
    <property type="term" value="P:protein repair"/>
    <property type="evidence" value="ECO:0007669"/>
    <property type="project" value="InterPro"/>
</dbReference>
<dbReference type="SUPFAM" id="SSF51316">
    <property type="entry name" value="Mss4-like"/>
    <property type="match status" value="1"/>
</dbReference>
<evidence type="ECO:0000313" key="9">
    <source>
        <dbReference type="Proteomes" id="UP000216035"/>
    </source>
</evidence>
<keyword evidence="5" id="KW-0560">Oxidoreductase</keyword>
<dbReference type="PROSITE" id="PS51790">
    <property type="entry name" value="MSRB"/>
    <property type="match status" value="1"/>
</dbReference>
<dbReference type="GO" id="GO:0046872">
    <property type="term" value="F:metal ion binding"/>
    <property type="evidence" value="ECO:0007669"/>
    <property type="project" value="UniProtKB-KW"/>
</dbReference>
<dbReference type="Pfam" id="PF01641">
    <property type="entry name" value="SelR"/>
    <property type="match status" value="1"/>
</dbReference>
<dbReference type="Gene3D" id="2.170.150.20">
    <property type="entry name" value="Peptide methionine sulfoxide reductase"/>
    <property type="match status" value="1"/>
</dbReference>
<protein>
    <recommendedName>
        <fullName evidence="2">peptide-methionine (R)-S-oxide reductase</fullName>
        <ecNumber evidence="2">1.8.4.12</ecNumber>
    </recommendedName>
</protein>
<evidence type="ECO:0000256" key="3">
    <source>
        <dbReference type="ARBA" id="ARBA00022723"/>
    </source>
</evidence>
<keyword evidence="9" id="KW-1185">Reference proteome</keyword>
<dbReference type="FunFam" id="2.170.150.20:FF:000009">
    <property type="entry name" value="Peptide-methionine (R)-S-oxide reductase"/>
    <property type="match status" value="1"/>
</dbReference>
<dbReference type="NCBIfam" id="TIGR00357">
    <property type="entry name" value="peptide-methionine (R)-S-oxide reductase MsrB"/>
    <property type="match status" value="1"/>
</dbReference>
<dbReference type="EMBL" id="NOXX01000214">
    <property type="protein sequence ID" value="OYQ42484.1"/>
    <property type="molecule type" value="Genomic_DNA"/>
</dbReference>
<reference evidence="8 9" key="1">
    <citation type="submission" date="2017-07" db="EMBL/GenBank/DDBJ databases">
        <title>Flavobacterium cyanobacteriorum sp. nov., isolated from cyanobacterial aggregates in a eutrophic lake.</title>
        <authorList>
            <person name="Cai H."/>
        </authorList>
    </citation>
    <scope>NUCLEOTIDE SEQUENCE [LARGE SCALE GENOMIC DNA]</scope>
    <source>
        <strain evidence="8 9">TH167</strain>
    </source>
</reference>
<dbReference type="OrthoDB" id="4174719at2"/>
<keyword evidence="4" id="KW-0862">Zinc</keyword>
<evidence type="ECO:0000256" key="5">
    <source>
        <dbReference type="ARBA" id="ARBA00023002"/>
    </source>
</evidence>
<evidence type="ECO:0000313" key="8">
    <source>
        <dbReference type="EMBL" id="OYQ42484.1"/>
    </source>
</evidence>
<evidence type="ECO:0000256" key="2">
    <source>
        <dbReference type="ARBA" id="ARBA00012499"/>
    </source>
</evidence>
<dbReference type="GO" id="GO:0005737">
    <property type="term" value="C:cytoplasm"/>
    <property type="evidence" value="ECO:0007669"/>
    <property type="project" value="TreeGrafter"/>
</dbReference>
<accession>A0A255ZNI3</accession>
<dbReference type="Proteomes" id="UP000216035">
    <property type="component" value="Unassembled WGS sequence"/>
</dbReference>
<dbReference type="PANTHER" id="PTHR10173">
    <property type="entry name" value="METHIONINE SULFOXIDE REDUCTASE"/>
    <property type="match status" value="1"/>
</dbReference>
<dbReference type="GO" id="GO:0033743">
    <property type="term" value="F:peptide-methionine (R)-S-oxide reductase activity"/>
    <property type="evidence" value="ECO:0007669"/>
    <property type="project" value="UniProtKB-EC"/>
</dbReference>
<organism evidence="8 9">
    <name type="scientific">Flavobacterium aurantiibacter</name>
    <dbReference type="NCBI Taxonomy" id="2023067"/>
    <lineage>
        <taxon>Bacteria</taxon>
        <taxon>Pseudomonadati</taxon>
        <taxon>Bacteroidota</taxon>
        <taxon>Flavobacteriia</taxon>
        <taxon>Flavobacteriales</taxon>
        <taxon>Flavobacteriaceae</taxon>
        <taxon>Flavobacterium</taxon>
    </lineage>
</organism>
<name>A0A255ZNI3_9FLAO</name>
<dbReference type="AlphaFoldDB" id="A0A255ZNI3"/>
<evidence type="ECO:0000256" key="1">
    <source>
        <dbReference type="ARBA" id="ARBA00001947"/>
    </source>
</evidence>
<dbReference type="InterPro" id="IPR002579">
    <property type="entry name" value="Met_Sox_Rdtase_MsrB_dom"/>
</dbReference>
<feature type="domain" description="MsrB" evidence="7">
    <location>
        <begin position="41"/>
        <end position="163"/>
    </location>
</feature>
<dbReference type="EC" id="1.8.4.12" evidence="2"/>
<dbReference type="GO" id="GO:0006979">
    <property type="term" value="P:response to oxidative stress"/>
    <property type="evidence" value="ECO:0007669"/>
    <property type="project" value="InterPro"/>
</dbReference>
<evidence type="ECO:0000259" key="7">
    <source>
        <dbReference type="PROSITE" id="PS51790"/>
    </source>
</evidence>
<proteinExistence type="predicted"/>
<dbReference type="PANTHER" id="PTHR10173:SF52">
    <property type="entry name" value="METHIONINE-R-SULFOXIDE REDUCTASE B1"/>
    <property type="match status" value="1"/>
</dbReference>
<dbReference type="InterPro" id="IPR011057">
    <property type="entry name" value="Mss4-like_sf"/>
</dbReference>
<evidence type="ECO:0000256" key="4">
    <source>
        <dbReference type="ARBA" id="ARBA00022833"/>
    </source>
</evidence>
<keyword evidence="3" id="KW-0479">Metal-binding</keyword>
<comment type="cofactor">
    <cofactor evidence="1">
        <name>Zn(2+)</name>
        <dbReference type="ChEBI" id="CHEBI:29105"/>
    </cofactor>
</comment>